<dbReference type="Proteomes" id="UP000025227">
    <property type="component" value="Unplaced"/>
</dbReference>
<dbReference type="OMA" id="WSIFEYE"/>
<dbReference type="PANTHER" id="PTHR23020">
    <property type="entry name" value="UNCHARACTERIZED NUCLEAR HORMONE RECEPTOR-RELATED"/>
    <property type="match status" value="1"/>
</dbReference>
<dbReference type="InterPro" id="IPR052961">
    <property type="entry name" value="Oxido-Kinase-like_Enzymes"/>
</dbReference>
<evidence type="ECO:0000313" key="3">
    <source>
        <dbReference type="WBParaSite" id="HCON_00155380-00001"/>
    </source>
</evidence>
<dbReference type="InterPro" id="IPR012877">
    <property type="entry name" value="Dhs-27"/>
</dbReference>
<organism evidence="2 3">
    <name type="scientific">Haemonchus contortus</name>
    <name type="common">Barber pole worm</name>
    <dbReference type="NCBI Taxonomy" id="6289"/>
    <lineage>
        <taxon>Eukaryota</taxon>
        <taxon>Metazoa</taxon>
        <taxon>Ecdysozoa</taxon>
        <taxon>Nematoda</taxon>
        <taxon>Chromadorea</taxon>
        <taxon>Rhabditida</taxon>
        <taxon>Rhabditina</taxon>
        <taxon>Rhabditomorpha</taxon>
        <taxon>Strongyloidea</taxon>
        <taxon>Trichostrongylidae</taxon>
        <taxon>Haemonchus</taxon>
    </lineage>
</organism>
<sequence>MSLFTPADGILRTNTHWDDLQESIFKAFGTDAKFGSNKDVKDIGSGRGFMSRMCLVSPDWITKTDGAPEKFIVKICSQLPMQECHGLDETGYFTSDDFAKAFENDVKRCHNNEAQLYELLKKYNIDDIPTPKIYFTRMYSEENPLKGYIIMEYVADGVPLHIFDNIKPESMLQPLKAIAKLEAAATKFSDEEKEHFEKNPFDDLFEKFFNKQSIDALFTMMRSLGSSRLDGKIDQLEKIVPEIIDIDHIKNVTTSLGMKKVLCHGDLWSTNLIWRKGEKNLELAAVVDFQTAHFGLPTTDITRVLCACMSGKDRRSNWESLLEKFYTYLEKELEKHDMPYTLDQLKEAYRQYFPLGAFLIVPMIGPLFQVVNTSNDVEYKAKVEEVIFEKVECLLEDICEFHRENKQRSGDKGF</sequence>
<dbReference type="WBParaSite" id="HCON_00155380-00001">
    <property type="protein sequence ID" value="HCON_00155380-00001"/>
    <property type="gene ID" value="HCON_00155380"/>
</dbReference>
<protein>
    <submittedName>
        <fullName evidence="3">CHK domain-containing protein</fullName>
    </submittedName>
</protein>
<evidence type="ECO:0000259" key="1">
    <source>
        <dbReference type="SMART" id="SM00587"/>
    </source>
</evidence>
<reference evidence="3" key="1">
    <citation type="submission" date="2020-12" db="UniProtKB">
        <authorList>
            <consortium name="WormBaseParasite"/>
        </authorList>
    </citation>
    <scope>IDENTIFICATION</scope>
    <source>
        <strain evidence="3">MHco3</strain>
    </source>
</reference>
<evidence type="ECO:0000313" key="2">
    <source>
        <dbReference type="Proteomes" id="UP000025227"/>
    </source>
</evidence>
<dbReference type="InterPro" id="IPR015897">
    <property type="entry name" value="CHK_kinase-like"/>
</dbReference>
<dbReference type="PANTHER" id="PTHR23020:SF8">
    <property type="entry name" value="CHK KINASE-LIKE DOMAIN-CONTAINING PROTEIN"/>
    <property type="match status" value="1"/>
</dbReference>
<accession>A0A7I5ED12</accession>
<dbReference type="OrthoDB" id="5813109at2759"/>
<dbReference type="Gene3D" id="3.90.1200.10">
    <property type="match status" value="1"/>
</dbReference>
<feature type="domain" description="CHK kinase-like" evidence="1">
    <location>
        <begin position="148"/>
        <end position="335"/>
    </location>
</feature>
<keyword evidence="2" id="KW-1185">Reference proteome</keyword>
<name>A0A7I5ED12_HAECO</name>
<proteinExistence type="predicted"/>
<dbReference type="Pfam" id="PF07914">
    <property type="entry name" value="DUF1679"/>
    <property type="match status" value="1"/>
</dbReference>
<dbReference type="AlphaFoldDB" id="A0A7I5ED12"/>
<dbReference type="SUPFAM" id="SSF56112">
    <property type="entry name" value="Protein kinase-like (PK-like)"/>
    <property type="match status" value="1"/>
</dbReference>
<dbReference type="SMART" id="SM00587">
    <property type="entry name" value="CHK"/>
    <property type="match status" value="1"/>
</dbReference>
<dbReference type="InterPro" id="IPR011009">
    <property type="entry name" value="Kinase-like_dom_sf"/>
</dbReference>